<dbReference type="Proteomes" id="UP000887458">
    <property type="component" value="Unassembled WGS sequence"/>
</dbReference>
<evidence type="ECO:0000313" key="1">
    <source>
        <dbReference type="EMBL" id="KAH9426097.1"/>
    </source>
</evidence>
<protein>
    <submittedName>
        <fullName evidence="1">Uncharacterized protein</fullName>
    </submittedName>
</protein>
<gene>
    <name evidence="1" type="ORF">DERP_007037</name>
</gene>
<name>A0ABQ8JU73_DERPT</name>
<dbReference type="EMBL" id="NJHN03000012">
    <property type="protein sequence ID" value="KAH9426097.1"/>
    <property type="molecule type" value="Genomic_DNA"/>
</dbReference>
<reference evidence="1 2" key="2">
    <citation type="journal article" date="2022" name="Mol. Biol. Evol.">
        <title>Comparative Genomics Reveals Insights into the Divergent Evolution of Astigmatic Mites and Household Pest Adaptations.</title>
        <authorList>
            <person name="Xiong Q."/>
            <person name="Wan A.T."/>
            <person name="Liu X."/>
            <person name="Fung C.S."/>
            <person name="Xiao X."/>
            <person name="Malainual N."/>
            <person name="Hou J."/>
            <person name="Wang L."/>
            <person name="Wang M."/>
            <person name="Yang K.Y."/>
            <person name="Cui Y."/>
            <person name="Leung E.L."/>
            <person name="Nong W."/>
            <person name="Shin S.K."/>
            <person name="Au S.W."/>
            <person name="Jeong K.Y."/>
            <person name="Chew F.T."/>
            <person name="Hui J.H."/>
            <person name="Leung T.F."/>
            <person name="Tungtrongchitr A."/>
            <person name="Zhong N."/>
            <person name="Liu Z."/>
            <person name="Tsui S.K."/>
        </authorList>
    </citation>
    <scope>NUCLEOTIDE SEQUENCE [LARGE SCALE GENOMIC DNA]</scope>
    <source>
        <strain evidence="1">Derp</strain>
    </source>
</reference>
<sequence length="62" mass="6903">MATMPVISSGRFDIINIDIMAINMETIPNDIKVFCQPKFFVINVASNGDRPPEMFAEALNTL</sequence>
<comment type="caution">
    <text evidence="1">The sequence shown here is derived from an EMBL/GenBank/DDBJ whole genome shotgun (WGS) entry which is preliminary data.</text>
</comment>
<accession>A0ABQ8JU73</accession>
<organism evidence="1 2">
    <name type="scientific">Dermatophagoides pteronyssinus</name>
    <name type="common">European house dust mite</name>
    <dbReference type="NCBI Taxonomy" id="6956"/>
    <lineage>
        <taxon>Eukaryota</taxon>
        <taxon>Metazoa</taxon>
        <taxon>Ecdysozoa</taxon>
        <taxon>Arthropoda</taxon>
        <taxon>Chelicerata</taxon>
        <taxon>Arachnida</taxon>
        <taxon>Acari</taxon>
        <taxon>Acariformes</taxon>
        <taxon>Sarcoptiformes</taxon>
        <taxon>Astigmata</taxon>
        <taxon>Psoroptidia</taxon>
        <taxon>Analgoidea</taxon>
        <taxon>Pyroglyphidae</taxon>
        <taxon>Dermatophagoidinae</taxon>
        <taxon>Dermatophagoides</taxon>
    </lineage>
</organism>
<proteinExistence type="predicted"/>
<evidence type="ECO:0000313" key="2">
    <source>
        <dbReference type="Proteomes" id="UP000887458"/>
    </source>
</evidence>
<reference evidence="1 2" key="1">
    <citation type="journal article" date="2018" name="J. Allergy Clin. Immunol.">
        <title>High-quality assembly of Dermatophagoides pteronyssinus genome and transcriptome reveals a wide range of novel allergens.</title>
        <authorList>
            <person name="Liu X.Y."/>
            <person name="Yang K.Y."/>
            <person name="Wang M.Q."/>
            <person name="Kwok J.S."/>
            <person name="Zeng X."/>
            <person name="Yang Z."/>
            <person name="Xiao X.J."/>
            <person name="Lau C.P."/>
            <person name="Li Y."/>
            <person name="Huang Z.M."/>
            <person name="Ba J.G."/>
            <person name="Yim A.K."/>
            <person name="Ouyang C.Y."/>
            <person name="Ngai S.M."/>
            <person name="Chan T.F."/>
            <person name="Leung E.L."/>
            <person name="Liu L."/>
            <person name="Liu Z.G."/>
            <person name="Tsui S.K."/>
        </authorList>
    </citation>
    <scope>NUCLEOTIDE SEQUENCE [LARGE SCALE GENOMIC DNA]</scope>
    <source>
        <strain evidence="1">Derp</strain>
    </source>
</reference>
<keyword evidence="2" id="KW-1185">Reference proteome</keyword>